<feature type="domain" description="SsuA/THI5-like" evidence="2">
    <location>
        <begin position="35"/>
        <end position="260"/>
    </location>
</feature>
<dbReference type="SUPFAM" id="SSF53850">
    <property type="entry name" value="Periplasmic binding protein-like II"/>
    <property type="match status" value="1"/>
</dbReference>
<protein>
    <submittedName>
        <fullName evidence="3">ABC transporter substrate-binding protein</fullName>
    </submittedName>
</protein>
<evidence type="ECO:0000256" key="1">
    <source>
        <dbReference type="SAM" id="SignalP"/>
    </source>
</evidence>
<dbReference type="InterPro" id="IPR015168">
    <property type="entry name" value="SsuA/THI5"/>
</dbReference>
<keyword evidence="1" id="KW-0732">Signal</keyword>
<dbReference type="EMBL" id="QQTP01000003">
    <property type="protein sequence ID" value="RDJ26955.1"/>
    <property type="molecule type" value="Genomic_DNA"/>
</dbReference>
<sequence length="327" mass="34676">MKLFGILVAGASLLASALSAKAEPVKIVNIGHSYYAAGLYIAQQEKIFQKYGLEPTVTVVGGGPLALQAILSGNVDFGVVSYEHVLAAAVQGKPMVSFFNLVNRPTSNVIASTALVAEAKGLNPDAKIRLLKGKRIGVPAQGGSGDKLTRALIALDGMSASDVSMVFSGADTGSYIAALKRGLIDAAVVPEPAGLIAREQNVGGVYLDFIGGEVPTFNDMIYMSLTATPESVAKKRDLLGKVTAVFAEAQRIIKDEPERALAAMKKEYPEMSDAMNRELFKLLNQAWSKDGVMSEAQAKATADYLKPSGDHPLELAKTFTNEFLPKK</sequence>
<dbReference type="PANTHER" id="PTHR31528:SF3">
    <property type="entry name" value="THIAMINE BIOSYNTHESIS PROTEIN HI_0357-RELATED"/>
    <property type="match status" value="1"/>
</dbReference>
<feature type="signal peptide" evidence="1">
    <location>
        <begin position="1"/>
        <end position="22"/>
    </location>
</feature>
<accession>A0A370L9I8</accession>
<dbReference type="RefSeq" id="WP_114828839.1">
    <property type="nucleotide sequence ID" value="NZ_QQTO01000001.1"/>
</dbReference>
<dbReference type="AlphaFoldDB" id="A0A370L9I8"/>
<dbReference type="InterPro" id="IPR027939">
    <property type="entry name" value="NMT1/THI5"/>
</dbReference>
<name>A0A370L9I8_9HYPH</name>
<evidence type="ECO:0000259" key="2">
    <source>
        <dbReference type="Pfam" id="PF09084"/>
    </source>
</evidence>
<keyword evidence="4" id="KW-1185">Reference proteome</keyword>
<evidence type="ECO:0000313" key="3">
    <source>
        <dbReference type="EMBL" id="RDJ26955.1"/>
    </source>
</evidence>
<reference evidence="4" key="1">
    <citation type="submission" date="2018-07" db="EMBL/GenBank/DDBJ databases">
        <authorList>
            <person name="Safronova V.I."/>
            <person name="Chirak E.R."/>
            <person name="Sazanova A.L."/>
        </authorList>
    </citation>
    <scope>NUCLEOTIDE SEQUENCE [LARGE SCALE GENOMIC DNA]</scope>
    <source>
        <strain evidence="4">RCAM04685</strain>
    </source>
</reference>
<dbReference type="Gene3D" id="3.40.190.10">
    <property type="entry name" value="Periplasmic binding protein-like II"/>
    <property type="match status" value="2"/>
</dbReference>
<organism evidence="3 4">
    <name type="scientific">Bosea caraganae</name>
    <dbReference type="NCBI Taxonomy" id="2763117"/>
    <lineage>
        <taxon>Bacteria</taxon>
        <taxon>Pseudomonadati</taxon>
        <taxon>Pseudomonadota</taxon>
        <taxon>Alphaproteobacteria</taxon>
        <taxon>Hyphomicrobiales</taxon>
        <taxon>Boseaceae</taxon>
        <taxon>Bosea</taxon>
    </lineage>
</organism>
<dbReference type="PANTHER" id="PTHR31528">
    <property type="entry name" value="4-AMINO-5-HYDROXYMETHYL-2-METHYLPYRIMIDINE PHOSPHATE SYNTHASE THI11-RELATED"/>
    <property type="match status" value="1"/>
</dbReference>
<dbReference type="OrthoDB" id="8265926at2"/>
<feature type="chain" id="PRO_5030068513" evidence="1">
    <location>
        <begin position="23"/>
        <end position="327"/>
    </location>
</feature>
<comment type="caution">
    <text evidence="3">The sequence shown here is derived from an EMBL/GenBank/DDBJ whole genome shotgun (WGS) entry which is preliminary data.</text>
</comment>
<proteinExistence type="predicted"/>
<dbReference type="Proteomes" id="UP000255207">
    <property type="component" value="Unassembled WGS sequence"/>
</dbReference>
<dbReference type="Pfam" id="PF09084">
    <property type="entry name" value="NMT1"/>
    <property type="match status" value="1"/>
</dbReference>
<evidence type="ECO:0000313" key="4">
    <source>
        <dbReference type="Proteomes" id="UP000255207"/>
    </source>
</evidence>
<dbReference type="GO" id="GO:0009228">
    <property type="term" value="P:thiamine biosynthetic process"/>
    <property type="evidence" value="ECO:0007669"/>
    <property type="project" value="InterPro"/>
</dbReference>
<gene>
    <name evidence="3" type="ORF">DWE98_08945</name>
</gene>